<feature type="compositionally biased region" description="Pro residues" evidence="1">
    <location>
        <begin position="25"/>
        <end position="37"/>
    </location>
</feature>
<protein>
    <submittedName>
        <fullName evidence="2">Uncharacterized protein</fullName>
    </submittedName>
</protein>
<dbReference type="AlphaFoldDB" id="A0AA36D337"/>
<keyword evidence="3" id="KW-1185">Reference proteome</keyword>
<gene>
    <name evidence="2" type="ORF">MSPICULIGERA_LOCUS18006</name>
</gene>
<reference evidence="2" key="1">
    <citation type="submission" date="2023-06" db="EMBL/GenBank/DDBJ databases">
        <authorList>
            <person name="Delattre M."/>
        </authorList>
    </citation>
    <scope>NUCLEOTIDE SEQUENCE</scope>
    <source>
        <strain evidence="2">AF72</strain>
    </source>
</reference>
<evidence type="ECO:0000313" key="2">
    <source>
        <dbReference type="EMBL" id="CAJ0579801.1"/>
    </source>
</evidence>
<feature type="compositionally biased region" description="Basic and acidic residues" evidence="1">
    <location>
        <begin position="95"/>
        <end position="105"/>
    </location>
</feature>
<feature type="compositionally biased region" description="Low complexity" evidence="1">
    <location>
        <begin position="52"/>
        <end position="65"/>
    </location>
</feature>
<dbReference type="EMBL" id="CATQJA010002657">
    <property type="protein sequence ID" value="CAJ0579801.1"/>
    <property type="molecule type" value="Genomic_DNA"/>
</dbReference>
<accession>A0AA36D337</accession>
<comment type="caution">
    <text evidence="2">The sequence shown here is derived from an EMBL/GenBank/DDBJ whole genome shotgun (WGS) entry which is preliminary data.</text>
</comment>
<feature type="region of interest" description="Disordered" evidence="1">
    <location>
        <begin position="92"/>
        <end position="145"/>
    </location>
</feature>
<proteinExistence type="predicted"/>
<feature type="non-terminal residue" evidence="2">
    <location>
        <position position="145"/>
    </location>
</feature>
<dbReference type="Proteomes" id="UP001177023">
    <property type="component" value="Unassembled WGS sequence"/>
</dbReference>
<sequence>MTFRFVNLDSSDTQVAATEWLTAHPLPPMKKPSPLGRPPRKPHVGTISTIRNIITNKSNESNKSTSSKKKEKMSASGLLTAGRDKLEIVDAGVEGGKDVEGKAGRPDAGCVAEQPARAEVPLPPPAASNEDALSAEPAAAKSRFP</sequence>
<organism evidence="2 3">
    <name type="scientific">Mesorhabditis spiculigera</name>
    <dbReference type="NCBI Taxonomy" id="96644"/>
    <lineage>
        <taxon>Eukaryota</taxon>
        <taxon>Metazoa</taxon>
        <taxon>Ecdysozoa</taxon>
        <taxon>Nematoda</taxon>
        <taxon>Chromadorea</taxon>
        <taxon>Rhabditida</taxon>
        <taxon>Rhabditina</taxon>
        <taxon>Rhabditomorpha</taxon>
        <taxon>Rhabditoidea</taxon>
        <taxon>Rhabditidae</taxon>
        <taxon>Mesorhabditinae</taxon>
        <taxon>Mesorhabditis</taxon>
    </lineage>
</organism>
<feature type="region of interest" description="Disordered" evidence="1">
    <location>
        <begin position="24"/>
        <end position="79"/>
    </location>
</feature>
<evidence type="ECO:0000313" key="3">
    <source>
        <dbReference type="Proteomes" id="UP001177023"/>
    </source>
</evidence>
<name>A0AA36D337_9BILA</name>
<evidence type="ECO:0000256" key="1">
    <source>
        <dbReference type="SAM" id="MobiDB-lite"/>
    </source>
</evidence>